<name>D2R9H5_PIRSD</name>
<dbReference type="OrthoDB" id="245552at2"/>
<feature type="region of interest" description="Disordered" evidence="4">
    <location>
        <begin position="257"/>
        <end position="279"/>
    </location>
</feature>
<dbReference type="SUPFAM" id="SSF46689">
    <property type="entry name" value="Homeodomain-like"/>
    <property type="match status" value="2"/>
</dbReference>
<dbReference type="SMART" id="SM00342">
    <property type="entry name" value="HTH_ARAC"/>
    <property type="match status" value="1"/>
</dbReference>
<dbReference type="Pfam" id="PF12833">
    <property type="entry name" value="HTH_18"/>
    <property type="match status" value="1"/>
</dbReference>
<keyword evidence="2" id="KW-0238">DNA-binding</keyword>
<keyword evidence="1" id="KW-0805">Transcription regulation</keyword>
<dbReference type="InterPro" id="IPR046335">
    <property type="entry name" value="LacI/GalR-like_sensor"/>
</dbReference>
<proteinExistence type="predicted"/>
<reference evidence="6 7" key="1">
    <citation type="journal article" date="2009" name="Stand. Genomic Sci.">
        <title>Complete genome sequence of Pirellula staleyi type strain (ATCC 27377).</title>
        <authorList>
            <person name="Clum A."/>
            <person name="Tindall B.J."/>
            <person name="Sikorski J."/>
            <person name="Ivanova N."/>
            <person name="Mavrommatis K."/>
            <person name="Lucas S."/>
            <person name="Glavina del Rio T."/>
            <person name="Nolan M."/>
            <person name="Chen F."/>
            <person name="Tice H."/>
            <person name="Pitluck S."/>
            <person name="Cheng J.F."/>
            <person name="Chertkov O."/>
            <person name="Brettin T."/>
            <person name="Han C."/>
            <person name="Detter J.C."/>
            <person name="Kuske C."/>
            <person name="Bruce D."/>
            <person name="Goodwin L."/>
            <person name="Ovchinikova G."/>
            <person name="Pati A."/>
            <person name="Mikhailova N."/>
            <person name="Chen A."/>
            <person name="Palaniappan K."/>
            <person name="Land M."/>
            <person name="Hauser L."/>
            <person name="Chang Y.J."/>
            <person name="Jeffries C.D."/>
            <person name="Chain P."/>
            <person name="Rohde M."/>
            <person name="Goker M."/>
            <person name="Bristow J."/>
            <person name="Eisen J.A."/>
            <person name="Markowitz V."/>
            <person name="Hugenholtz P."/>
            <person name="Kyrpides N.C."/>
            <person name="Klenk H.P."/>
            <person name="Lapidus A."/>
        </authorList>
    </citation>
    <scope>NUCLEOTIDE SEQUENCE [LARGE SCALE GENOMIC DNA]</scope>
    <source>
        <strain evidence="7">ATCC 27377 / DSM 6068 / ICPB 4128</strain>
    </source>
</reference>
<dbReference type="InterPro" id="IPR009057">
    <property type="entry name" value="Homeodomain-like_sf"/>
</dbReference>
<dbReference type="KEGG" id="psl:Psta_3061"/>
<dbReference type="SUPFAM" id="SSF53822">
    <property type="entry name" value="Periplasmic binding protein-like I"/>
    <property type="match status" value="1"/>
</dbReference>
<dbReference type="eggNOG" id="COG2207">
    <property type="taxonomic scope" value="Bacteria"/>
</dbReference>
<evidence type="ECO:0000313" key="7">
    <source>
        <dbReference type="Proteomes" id="UP000001887"/>
    </source>
</evidence>
<dbReference type="GO" id="GO:0003700">
    <property type="term" value="F:DNA-binding transcription factor activity"/>
    <property type="evidence" value="ECO:0007669"/>
    <property type="project" value="InterPro"/>
</dbReference>
<dbReference type="EMBL" id="CP001848">
    <property type="protein sequence ID" value="ADB17725.1"/>
    <property type="molecule type" value="Genomic_DNA"/>
</dbReference>
<accession>D2R9H5</accession>
<dbReference type="InterPro" id="IPR018060">
    <property type="entry name" value="HTH_AraC"/>
</dbReference>
<organism evidence="6 7">
    <name type="scientific">Pirellula staleyi (strain ATCC 27377 / DSM 6068 / ICPB 4128)</name>
    <name type="common">Pirella staleyi</name>
    <dbReference type="NCBI Taxonomy" id="530564"/>
    <lineage>
        <taxon>Bacteria</taxon>
        <taxon>Pseudomonadati</taxon>
        <taxon>Planctomycetota</taxon>
        <taxon>Planctomycetia</taxon>
        <taxon>Pirellulales</taxon>
        <taxon>Pirellulaceae</taxon>
        <taxon>Pirellula</taxon>
    </lineage>
</organism>
<evidence type="ECO:0000256" key="2">
    <source>
        <dbReference type="ARBA" id="ARBA00023125"/>
    </source>
</evidence>
<dbReference type="HOGENOM" id="CLU_042405_1_0_0"/>
<dbReference type="PANTHER" id="PTHR30146:SF24">
    <property type="entry name" value="XYLOSE OPERON REGULATORY PROTEIN"/>
    <property type="match status" value="1"/>
</dbReference>
<evidence type="ECO:0000256" key="1">
    <source>
        <dbReference type="ARBA" id="ARBA00023015"/>
    </source>
</evidence>
<dbReference type="Gene3D" id="1.10.10.60">
    <property type="entry name" value="Homeodomain-like"/>
    <property type="match status" value="1"/>
</dbReference>
<dbReference type="InterPro" id="IPR028082">
    <property type="entry name" value="Peripla_BP_I"/>
</dbReference>
<dbReference type="GO" id="GO:0000976">
    <property type="term" value="F:transcription cis-regulatory region binding"/>
    <property type="evidence" value="ECO:0007669"/>
    <property type="project" value="TreeGrafter"/>
</dbReference>
<protein>
    <submittedName>
        <fullName evidence="6">Transcriptional regulator, AraC family</fullName>
    </submittedName>
</protein>
<dbReference type="Gene3D" id="3.40.50.2300">
    <property type="match status" value="2"/>
</dbReference>
<evidence type="ECO:0000259" key="5">
    <source>
        <dbReference type="PROSITE" id="PS01124"/>
    </source>
</evidence>
<gene>
    <name evidence="6" type="ordered locus">Psta_3061</name>
</gene>
<dbReference type="PROSITE" id="PS01124">
    <property type="entry name" value="HTH_ARAC_FAMILY_2"/>
    <property type="match status" value="1"/>
</dbReference>
<dbReference type="Proteomes" id="UP000001887">
    <property type="component" value="Chromosome"/>
</dbReference>
<dbReference type="AlphaFoldDB" id="D2R9H5"/>
<keyword evidence="7" id="KW-1185">Reference proteome</keyword>
<dbReference type="STRING" id="530564.Psta_3061"/>
<dbReference type="PANTHER" id="PTHR30146">
    <property type="entry name" value="LACI-RELATED TRANSCRIPTIONAL REPRESSOR"/>
    <property type="match status" value="1"/>
</dbReference>
<sequence length="416" mass="47579">MPKSRRVAIMLDLRWPLKRHADIFAGTQRYAAEKGWESVIDEYVAEHLLEQPKQARLYDGVIGRIPARLAELQSRFPIPLVNIWFNSPVRAPLPGVFHDAAAVGRLEAEHLLARGLRQFAVLTRKDKAQLEQAAAFRAVVSEAGFPCIVERLPLVPSRSYATWKKTERLIDSWMDHWQPPIGVSICTEVMGRLVVQLCRRRGWRIPGDVAIVAGMNEETLCTHPRPSLSSVEIGYERIGYEAARLLDQLMHQQSLRSRSKKRLSHLQPSARKPSQPPHLILPPQGMIVRESTDFYAVEDKLIAQALEFIASHSHLPINCDTVAESLHVHTRTLQRRFRQVLDRPIADEIRRVRTERAKRELIQSDRSLTEIARDVGFSDRMQLYEVFCREVGVTPSHYRKQRRLAESLATSPHPTP</sequence>
<evidence type="ECO:0000256" key="4">
    <source>
        <dbReference type="SAM" id="MobiDB-lite"/>
    </source>
</evidence>
<feature type="domain" description="HTH araC/xylS-type" evidence="5">
    <location>
        <begin position="303"/>
        <end position="401"/>
    </location>
</feature>
<evidence type="ECO:0000313" key="6">
    <source>
        <dbReference type="EMBL" id="ADB17725.1"/>
    </source>
</evidence>
<keyword evidence="3" id="KW-0804">Transcription</keyword>
<dbReference type="Pfam" id="PF13377">
    <property type="entry name" value="Peripla_BP_3"/>
    <property type="match status" value="1"/>
</dbReference>
<dbReference type="eggNOG" id="COG1609">
    <property type="taxonomic scope" value="Bacteria"/>
</dbReference>
<evidence type="ECO:0000256" key="3">
    <source>
        <dbReference type="ARBA" id="ARBA00023163"/>
    </source>
</evidence>